<organism evidence="2 3">
    <name type="scientific">Meyerozyma guilliermondii (strain ATCC 6260 / CBS 566 / DSM 6381 / JCM 1539 / NBRC 10279 / NRRL Y-324)</name>
    <name type="common">Yeast</name>
    <name type="synonym">Candida guilliermondii</name>
    <dbReference type="NCBI Taxonomy" id="294746"/>
    <lineage>
        <taxon>Eukaryota</taxon>
        <taxon>Fungi</taxon>
        <taxon>Dikarya</taxon>
        <taxon>Ascomycota</taxon>
        <taxon>Saccharomycotina</taxon>
        <taxon>Pichiomycetes</taxon>
        <taxon>Debaryomycetaceae</taxon>
        <taxon>Meyerozyma</taxon>
    </lineage>
</organism>
<reference evidence="2 3" key="1">
    <citation type="journal article" date="2009" name="Nature">
        <title>Evolution of pathogenicity and sexual reproduction in eight Candida genomes.</title>
        <authorList>
            <person name="Butler G."/>
            <person name="Rasmussen M.D."/>
            <person name="Lin M.F."/>
            <person name="Santos M.A."/>
            <person name="Sakthikumar S."/>
            <person name="Munro C.A."/>
            <person name="Rheinbay E."/>
            <person name="Grabherr M."/>
            <person name="Forche A."/>
            <person name="Reedy J.L."/>
            <person name="Agrafioti I."/>
            <person name="Arnaud M.B."/>
            <person name="Bates S."/>
            <person name="Brown A.J."/>
            <person name="Brunke S."/>
            <person name="Costanzo M.C."/>
            <person name="Fitzpatrick D.A."/>
            <person name="de Groot P.W."/>
            <person name="Harris D."/>
            <person name="Hoyer L.L."/>
            <person name="Hube B."/>
            <person name="Klis F.M."/>
            <person name="Kodira C."/>
            <person name="Lennard N."/>
            <person name="Logue M.E."/>
            <person name="Martin R."/>
            <person name="Neiman A.M."/>
            <person name="Nikolaou E."/>
            <person name="Quail M.A."/>
            <person name="Quinn J."/>
            <person name="Santos M.C."/>
            <person name="Schmitzberger F.F."/>
            <person name="Sherlock G."/>
            <person name="Shah P."/>
            <person name="Silverstein K.A."/>
            <person name="Skrzypek M.S."/>
            <person name="Soll D."/>
            <person name="Staggs R."/>
            <person name="Stansfield I."/>
            <person name="Stumpf M.P."/>
            <person name="Sudbery P.E."/>
            <person name="Srikantha T."/>
            <person name="Zeng Q."/>
            <person name="Berman J."/>
            <person name="Berriman M."/>
            <person name="Heitman J."/>
            <person name="Gow N.A."/>
            <person name="Lorenz M.C."/>
            <person name="Birren B.W."/>
            <person name="Kellis M."/>
            <person name="Cuomo C.A."/>
        </authorList>
    </citation>
    <scope>NUCLEOTIDE SEQUENCE [LARGE SCALE GENOMIC DNA]</scope>
    <source>
        <strain evidence="3">ATCC 6260 / CBS 566 / DSM 6381 / JCM 1539 / NBRC 10279 / NRRL Y-324</strain>
    </source>
</reference>
<dbReference type="GeneID" id="5126599"/>
<dbReference type="eggNOG" id="ENOG502RQQR">
    <property type="taxonomic scope" value="Eukaryota"/>
</dbReference>
<dbReference type="Proteomes" id="UP000001997">
    <property type="component" value="Unassembled WGS sequence"/>
</dbReference>
<dbReference type="HOGENOM" id="CLU_073873_0_0_1"/>
<evidence type="ECO:0000313" key="2">
    <source>
        <dbReference type="EMBL" id="EDK38340.2"/>
    </source>
</evidence>
<dbReference type="KEGG" id="pgu:PGUG_02438"/>
<name>A5DGN7_PICGU</name>
<keyword evidence="1" id="KW-0812">Transmembrane</keyword>
<dbReference type="EMBL" id="CH408157">
    <property type="protein sequence ID" value="EDK38340.2"/>
    <property type="molecule type" value="Genomic_DNA"/>
</dbReference>
<dbReference type="InParanoid" id="A5DGN7"/>
<dbReference type="RefSeq" id="XP_001484709.2">
    <property type="nucleotide sequence ID" value="XM_001484659.1"/>
</dbReference>
<keyword evidence="1" id="KW-1133">Transmembrane helix</keyword>
<gene>
    <name evidence="2" type="ORF">PGUG_02438</name>
</gene>
<accession>A5DGN7</accession>
<feature type="transmembrane region" description="Helical" evidence="1">
    <location>
        <begin position="320"/>
        <end position="340"/>
    </location>
</feature>
<evidence type="ECO:0000256" key="1">
    <source>
        <dbReference type="SAM" id="Phobius"/>
    </source>
</evidence>
<proteinExistence type="predicted"/>
<evidence type="ECO:0000313" key="3">
    <source>
        <dbReference type="Proteomes" id="UP000001997"/>
    </source>
</evidence>
<protein>
    <submittedName>
        <fullName evidence="2">Uncharacterized protein</fullName>
    </submittedName>
</protein>
<dbReference type="AlphaFoldDB" id="A5DGN7"/>
<dbReference type="VEuPathDB" id="FungiDB:PGUG_02438"/>
<sequence length="346" mass="39984">MRFRCCDSLRVSPQIPLSSLIAMPYKVGGHIIKLEAESRDGADFQILSAHPRLLRFCLNEASFNYLIRLKRIIHLYCDIAIIYSTLLRKIPYYDDITSMTNRTKHHLLMLEQDFNALLGPESREMKDEFQVQNRGLWENRLYEGYVKKMCMLSVESAIEVFDATTKTLNCIDIFFSDFDNLKKLLIPFLASHTKSLQHSLAKSLYLFKLTTITDDVESICGSDQINSSVSKQLRKIEKITAGIERESTILRTLFRTFDPSLQQYTSILLGKAILKRDVDPQDCQIVRRRNICFQAAEHVVSIPLSESQFSALSIKSMSRYMLWGFFVLFLLVSLMVHRLVRLVSGW</sequence>
<dbReference type="OrthoDB" id="4079976at2759"/>
<dbReference type="OMA" id="CFQAAEH"/>
<keyword evidence="3" id="KW-1185">Reference proteome</keyword>
<keyword evidence="1" id="KW-0472">Membrane</keyword>